<dbReference type="InterPro" id="IPR051312">
    <property type="entry name" value="Diverse_Substr_Oxidored"/>
</dbReference>
<dbReference type="InterPro" id="IPR005107">
    <property type="entry name" value="CO_DH_flav_C"/>
</dbReference>
<dbReference type="InterPro" id="IPR016166">
    <property type="entry name" value="FAD-bd_PCMH"/>
</dbReference>
<gene>
    <name evidence="2" type="ORF">S01H4_51116</name>
</gene>
<evidence type="ECO:0000313" key="2">
    <source>
        <dbReference type="EMBL" id="GAG96878.1"/>
    </source>
</evidence>
<comment type="caution">
    <text evidence="2">The sequence shown here is derived from an EMBL/GenBank/DDBJ whole genome shotgun (WGS) entry which is preliminary data.</text>
</comment>
<dbReference type="SMART" id="SM01092">
    <property type="entry name" value="CO_deh_flav_C"/>
    <property type="match status" value="1"/>
</dbReference>
<dbReference type="InterPro" id="IPR036683">
    <property type="entry name" value="CO_DH_flav_C_dom_sf"/>
</dbReference>
<dbReference type="Gene3D" id="3.30.465.10">
    <property type="match status" value="1"/>
</dbReference>
<sequence length="268" mass="29797">MNQFKYISPKTKEEVLEILKQEKSEACLVAGCSNVLPYIKDKIISKKLLLDISGIEELNYIKKSEGKLCIGAATTISDLINSKIIREECSVLYQAVEYFADPTVRNSATIGGNLADASPAADTAPPLLVLDAVLEVENMDGKREISLKDFFVSPRKTVLNNDEMITNIKIKNDSINKHGCFIKLGLRQAMAISLATIALTLEVEKDKVIDARIAMGSIAPIPLRLINVEEFLKNKKIDDELLEKAIQKAREEIKPIGDVRASAEYRRY</sequence>
<dbReference type="Pfam" id="PF03450">
    <property type="entry name" value="CO_deh_flav_C"/>
    <property type="match status" value="1"/>
</dbReference>
<dbReference type="InterPro" id="IPR036318">
    <property type="entry name" value="FAD-bd_PCMH-like_sf"/>
</dbReference>
<feature type="domain" description="FAD-binding PCMH-type" evidence="1">
    <location>
        <begin position="1"/>
        <end position="175"/>
    </location>
</feature>
<feature type="non-terminal residue" evidence="2">
    <location>
        <position position="268"/>
    </location>
</feature>
<dbReference type="SUPFAM" id="SSF55447">
    <property type="entry name" value="CO dehydrogenase flavoprotein C-terminal domain-like"/>
    <property type="match status" value="1"/>
</dbReference>
<dbReference type="EMBL" id="BART01029082">
    <property type="protein sequence ID" value="GAG96878.1"/>
    <property type="molecule type" value="Genomic_DNA"/>
</dbReference>
<dbReference type="Pfam" id="PF00941">
    <property type="entry name" value="FAD_binding_5"/>
    <property type="match status" value="1"/>
</dbReference>
<proteinExistence type="predicted"/>
<protein>
    <recommendedName>
        <fullName evidence="1">FAD-binding PCMH-type domain-containing protein</fullName>
    </recommendedName>
</protein>
<dbReference type="AlphaFoldDB" id="X1CKZ6"/>
<dbReference type="InterPro" id="IPR002346">
    <property type="entry name" value="Mopterin_DH_FAD-bd"/>
</dbReference>
<dbReference type="Gene3D" id="3.30.43.10">
    <property type="entry name" value="Uridine Diphospho-n-acetylenolpyruvylglucosamine Reductase, domain 2"/>
    <property type="match status" value="1"/>
</dbReference>
<reference evidence="2" key="1">
    <citation type="journal article" date="2014" name="Front. Microbiol.">
        <title>High frequency of phylogenetically diverse reductive dehalogenase-homologous genes in deep subseafloor sedimentary metagenomes.</title>
        <authorList>
            <person name="Kawai M."/>
            <person name="Futagami T."/>
            <person name="Toyoda A."/>
            <person name="Takaki Y."/>
            <person name="Nishi S."/>
            <person name="Hori S."/>
            <person name="Arai W."/>
            <person name="Tsubouchi T."/>
            <person name="Morono Y."/>
            <person name="Uchiyama I."/>
            <person name="Ito T."/>
            <person name="Fujiyama A."/>
            <person name="Inagaki F."/>
            <person name="Takami H."/>
        </authorList>
    </citation>
    <scope>NUCLEOTIDE SEQUENCE</scope>
    <source>
        <strain evidence="2">Expedition CK06-06</strain>
    </source>
</reference>
<name>X1CKZ6_9ZZZZ</name>
<evidence type="ECO:0000259" key="1">
    <source>
        <dbReference type="PROSITE" id="PS51387"/>
    </source>
</evidence>
<dbReference type="PROSITE" id="PS51387">
    <property type="entry name" value="FAD_PCMH"/>
    <property type="match status" value="1"/>
</dbReference>
<dbReference type="InterPro" id="IPR016167">
    <property type="entry name" value="FAD-bd_PCMH_sub1"/>
</dbReference>
<dbReference type="SUPFAM" id="SSF56176">
    <property type="entry name" value="FAD-binding/transporter-associated domain-like"/>
    <property type="match status" value="1"/>
</dbReference>
<dbReference type="PANTHER" id="PTHR42659:SF9">
    <property type="entry name" value="XANTHINE DEHYDROGENASE FAD-BINDING SUBUNIT XDHB-RELATED"/>
    <property type="match status" value="1"/>
</dbReference>
<accession>X1CKZ6</accession>
<dbReference type="Gene3D" id="3.30.390.50">
    <property type="entry name" value="CO dehydrogenase flavoprotein, C-terminal domain"/>
    <property type="match status" value="1"/>
</dbReference>
<organism evidence="2">
    <name type="scientific">marine sediment metagenome</name>
    <dbReference type="NCBI Taxonomy" id="412755"/>
    <lineage>
        <taxon>unclassified sequences</taxon>
        <taxon>metagenomes</taxon>
        <taxon>ecological metagenomes</taxon>
    </lineage>
</organism>
<dbReference type="GO" id="GO:0071949">
    <property type="term" value="F:FAD binding"/>
    <property type="evidence" value="ECO:0007669"/>
    <property type="project" value="InterPro"/>
</dbReference>
<dbReference type="PANTHER" id="PTHR42659">
    <property type="entry name" value="XANTHINE DEHYDROGENASE SUBUNIT C-RELATED"/>
    <property type="match status" value="1"/>
</dbReference>
<dbReference type="GO" id="GO:0016491">
    <property type="term" value="F:oxidoreductase activity"/>
    <property type="evidence" value="ECO:0007669"/>
    <property type="project" value="InterPro"/>
</dbReference>
<dbReference type="InterPro" id="IPR016169">
    <property type="entry name" value="FAD-bd_PCMH_sub2"/>
</dbReference>